<protein>
    <submittedName>
        <fullName evidence="1">Uncharacterized protein</fullName>
    </submittedName>
</protein>
<dbReference type="Proteomes" id="UP001054945">
    <property type="component" value="Unassembled WGS sequence"/>
</dbReference>
<proteinExistence type="predicted"/>
<accession>A0AAV4XXL8</accession>
<keyword evidence="2" id="KW-1185">Reference proteome</keyword>
<evidence type="ECO:0000313" key="2">
    <source>
        <dbReference type="Proteomes" id="UP001054945"/>
    </source>
</evidence>
<comment type="caution">
    <text evidence="1">The sequence shown here is derived from an EMBL/GenBank/DDBJ whole genome shotgun (WGS) entry which is preliminary data.</text>
</comment>
<sequence length="398" mass="46212">MCFSKIALQIYNDRDIKNCLLYLVRYRRILKETNLEEDTVITGPRFTFVVTRGKELASTLPIPTPMKEPLLNVVESFVLKIFKWYEALSSFVCDDLDEYSSLCLRSDGTIDNLKTAQAMVKSQDANPIVRFRIACHYCLIADIQRLIGESPNICTRSIEAYPYYSPWLDYWTKTLPAISPPSAETALQLVEYIENEGQLMYLLQLGDRNLLTRIIWKNASSYDVVRVCLPRMHKDDLKIVFSDSDFKGMLLLNLLFSSPFFLDVVRQMFEYLEGFDIYQFFTLLDFDRNERELILDDRNPIRDTLTKFWNECPAELKAKAERSFSLIKIDFKNIQLTPPRLDAYIIGDITLPTISPPCTETASLLVRHIGNEGQLLYLLQSDKDLLKRIFCCRSSRQK</sequence>
<reference evidence="1 2" key="1">
    <citation type="submission" date="2021-06" db="EMBL/GenBank/DDBJ databases">
        <title>Caerostris extrusa draft genome.</title>
        <authorList>
            <person name="Kono N."/>
            <person name="Arakawa K."/>
        </authorList>
    </citation>
    <scope>NUCLEOTIDE SEQUENCE [LARGE SCALE GENOMIC DNA]</scope>
</reference>
<organism evidence="1 2">
    <name type="scientific">Caerostris extrusa</name>
    <name type="common">Bark spider</name>
    <name type="synonym">Caerostris bankana</name>
    <dbReference type="NCBI Taxonomy" id="172846"/>
    <lineage>
        <taxon>Eukaryota</taxon>
        <taxon>Metazoa</taxon>
        <taxon>Ecdysozoa</taxon>
        <taxon>Arthropoda</taxon>
        <taxon>Chelicerata</taxon>
        <taxon>Arachnida</taxon>
        <taxon>Araneae</taxon>
        <taxon>Araneomorphae</taxon>
        <taxon>Entelegynae</taxon>
        <taxon>Araneoidea</taxon>
        <taxon>Araneidae</taxon>
        <taxon>Caerostris</taxon>
    </lineage>
</organism>
<evidence type="ECO:0000313" key="1">
    <source>
        <dbReference type="EMBL" id="GIY98671.1"/>
    </source>
</evidence>
<dbReference type="EMBL" id="BPLR01000948">
    <property type="protein sequence ID" value="GIY98671.1"/>
    <property type="molecule type" value="Genomic_DNA"/>
</dbReference>
<gene>
    <name evidence="1" type="ORF">CEXT_76981</name>
</gene>
<name>A0AAV4XXL8_CAEEX</name>
<dbReference type="AlphaFoldDB" id="A0AAV4XXL8"/>